<keyword evidence="3 6" id="KW-0732">Signal</keyword>
<name>A0A291QT85_9BACT</name>
<dbReference type="OrthoDB" id="5694214at2"/>
<dbReference type="InterPro" id="IPR033985">
    <property type="entry name" value="SusD-like_N"/>
</dbReference>
<dbReference type="RefSeq" id="WP_098193621.1">
    <property type="nucleotide sequence ID" value="NZ_CP023777.1"/>
</dbReference>
<accession>A0A291QT85</accession>
<dbReference type="GO" id="GO:0009279">
    <property type="term" value="C:cell outer membrane"/>
    <property type="evidence" value="ECO:0007669"/>
    <property type="project" value="UniProtKB-SubCell"/>
</dbReference>
<keyword evidence="10" id="KW-1185">Reference proteome</keyword>
<dbReference type="Pfam" id="PF14322">
    <property type="entry name" value="SusD-like_3"/>
    <property type="match status" value="1"/>
</dbReference>
<dbReference type="EMBL" id="CP023777">
    <property type="protein sequence ID" value="ATL47239.1"/>
    <property type="molecule type" value="Genomic_DNA"/>
</dbReference>
<evidence type="ECO:0000256" key="3">
    <source>
        <dbReference type="ARBA" id="ARBA00022729"/>
    </source>
</evidence>
<dbReference type="Gene3D" id="1.25.40.390">
    <property type="match status" value="1"/>
</dbReference>
<feature type="signal peptide" evidence="6">
    <location>
        <begin position="1"/>
        <end position="22"/>
    </location>
</feature>
<evidence type="ECO:0000313" key="9">
    <source>
        <dbReference type="EMBL" id="ATL47239.1"/>
    </source>
</evidence>
<feature type="chain" id="PRO_5012245594" evidence="6">
    <location>
        <begin position="23"/>
        <end position="608"/>
    </location>
</feature>
<dbReference type="SUPFAM" id="SSF48452">
    <property type="entry name" value="TPR-like"/>
    <property type="match status" value="1"/>
</dbReference>
<feature type="domain" description="SusD-like N-terminal" evidence="8">
    <location>
        <begin position="108"/>
        <end position="232"/>
    </location>
</feature>
<comment type="similarity">
    <text evidence="2">Belongs to the SusD family.</text>
</comment>
<evidence type="ECO:0000259" key="7">
    <source>
        <dbReference type="Pfam" id="PF07980"/>
    </source>
</evidence>
<evidence type="ECO:0000313" key="10">
    <source>
        <dbReference type="Proteomes" id="UP000220133"/>
    </source>
</evidence>
<gene>
    <name evidence="9" type="ORF">COR50_08670</name>
</gene>
<evidence type="ECO:0000256" key="1">
    <source>
        <dbReference type="ARBA" id="ARBA00004442"/>
    </source>
</evidence>
<dbReference type="PROSITE" id="PS51257">
    <property type="entry name" value="PROKAR_LIPOPROTEIN"/>
    <property type="match status" value="1"/>
</dbReference>
<sequence>MKRTYLFILLCAAITGSISVSSCSKDFLEKPKGGAVTTDTIFHTVKQANYAIAQMYNLCIKGYFPGNNPGNCRPESITDQLYILHPAYSWAAATINTGTYVTGNMSPSGTCDPSFSDHYRGIRQANLVFQNVDLVVDGDENWKKDVRGQALFCRAMQHYELFRYYAGIPIVSTPLDGTANLQIPRASVASVVDSIVSWCDQAAGMLPPTRPSTDYGKVTKLAALALKSRVLLYAASPKYNTPDDMKSIISAARYNDARDSVLCYPNYDKERWNRAAQAAKDVLNHAGEAGVSLYNTGTPLTTGETYATLGDYESVYNVYANQELILVNTENQAPATPNAFEWDRYMSSKLRLASWGVKNNVPIEFMQLYEKRDGSKFTLDPSGDDFPAYIQSLNLDPRFYQSIAYDGMYYNSNRGVLAYYKAGDGYTAGKLSSSDAGPDGYAMEVYKFVARINNMDDAHFAWPVFRLAEFYLNYAEAINEYSGPNGEAEQYLNLIRARAGMPDKHPAGIQAFREAVQNERTIELAYEGHRYNDLNRWLTAHQVLNKQFRGIATTAKRINNTLKRSWEIVPFINRVYPTRYYYVPFPYAEVSKNYLGDGQGWDGQNPGW</sequence>
<dbReference type="Proteomes" id="UP000220133">
    <property type="component" value="Chromosome"/>
</dbReference>
<keyword evidence="4" id="KW-0472">Membrane</keyword>
<dbReference type="InterPro" id="IPR012944">
    <property type="entry name" value="SusD_RagB_dom"/>
</dbReference>
<organism evidence="9 10">
    <name type="scientific">Chitinophaga caeni</name>
    <dbReference type="NCBI Taxonomy" id="2029983"/>
    <lineage>
        <taxon>Bacteria</taxon>
        <taxon>Pseudomonadati</taxon>
        <taxon>Bacteroidota</taxon>
        <taxon>Chitinophagia</taxon>
        <taxon>Chitinophagales</taxon>
        <taxon>Chitinophagaceae</taxon>
        <taxon>Chitinophaga</taxon>
    </lineage>
</organism>
<dbReference type="InterPro" id="IPR011990">
    <property type="entry name" value="TPR-like_helical_dom_sf"/>
</dbReference>
<dbReference type="Pfam" id="PF07980">
    <property type="entry name" value="SusD_RagB"/>
    <property type="match status" value="1"/>
</dbReference>
<evidence type="ECO:0000256" key="2">
    <source>
        <dbReference type="ARBA" id="ARBA00006275"/>
    </source>
</evidence>
<feature type="domain" description="RagB/SusD" evidence="7">
    <location>
        <begin position="361"/>
        <end position="608"/>
    </location>
</feature>
<keyword evidence="5" id="KW-0998">Cell outer membrane</keyword>
<evidence type="ECO:0000259" key="8">
    <source>
        <dbReference type="Pfam" id="PF14322"/>
    </source>
</evidence>
<protein>
    <submittedName>
        <fullName evidence="9">RagB/SusD family nutrient uptake outer membrane protein</fullName>
    </submittedName>
</protein>
<evidence type="ECO:0000256" key="5">
    <source>
        <dbReference type="ARBA" id="ARBA00023237"/>
    </source>
</evidence>
<dbReference type="KEGG" id="cbae:COR50_08670"/>
<proteinExistence type="inferred from homology"/>
<evidence type="ECO:0000256" key="4">
    <source>
        <dbReference type="ARBA" id="ARBA00023136"/>
    </source>
</evidence>
<comment type="subcellular location">
    <subcellularLocation>
        <location evidence="1">Cell outer membrane</location>
    </subcellularLocation>
</comment>
<reference evidence="9 10" key="1">
    <citation type="submission" date="2017-10" db="EMBL/GenBank/DDBJ databases">
        <title>Paenichitinophaga pekingensis gen. nov., sp. nov., isolated from activated sludge.</title>
        <authorList>
            <person name="Jin D."/>
            <person name="Kong X."/>
            <person name="Deng Y."/>
            <person name="Bai Z."/>
        </authorList>
    </citation>
    <scope>NUCLEOTIDE SEQUENCE [LARGE SCALE GENOMIC DNA]</scope>
    <source>
        <strain evidence="9 10">13</strain>
    </source>
</reference>
<dbReference type="AlphaFoldDB" id="A0A291QT85"/>
<evidence type="ECO:0000256" key="6">
    <source>
        <dbReference type="SAM" id="SignalP"/>
    </source>
</evidence>